<evidence type="ECO:0000256" key="1">
    <source>
        <dbReference type="ARBA" id="ARBA00023125"/>
    </source>
</evidence>
<dbReference type="GO" id="GO:0003697">
    <property type="term" value="F:single-stranded DNA binding"/>
    <property type="evidence" value="ECO:0007669"/>
    <property type="project" value="InterPro"/>
</dbReference>
<dbReference type="KEGG" id="npi:G7071_14330"/>
<evidence type="ECO:0000313" key="4">
    <source>
        <dbReference type="Proteomes" id="UP000502035"/>
    </source>
</evidence>
<gene>
    <name evidence="3" type="ORF">G7071_14330</name>
</gene>
<reference evidence="3 4" key="1">
    <citation type="submission" date="2020-03" db="EMBL/GenBank/DDBJ databases">
        <title>Nocardioides sp. nov., isolated from fish.</title>
        <authorList>
            <person name="Hyun D.-W."/>
            <person name="Bae J.-W."/>
        </authorList>
    </citation>
    <scope>NUCLEOTIDE SEQUENCE [LARGE SCALE GENOMIC DNA]</scope>
    <source>
        <strain evidence="3 4">HDW12A</strain>
    </source>
</reference>
<keyword evidence="1 2" id="KW-0238">DNA-binding</keyword>
<dbReference type="AlphaFoldDB" id="A0A6G7YHY6"/>
<dbReference type="RefSeq" id="WP_166319851.1">
    <property type="nucleotide sequence ID" value="NZ_CP049866.1"/>
</dbReference>
<accession>A0A6G7YHY6</accession>
<dbReference type="EMBL" id="CP049866">
    <property type="protein sequence ID" value="QIK76422.1"/>
    <property type="molecule type" value="Genomic_DNA"/>
</dbReference>
<dbReference type="Pfam" id="PF00436">
    <property type="entry name" value="SSB"/>
    <property type="match status" value="1"/>
</dbReference>
<evidence type="ECO:0000313" key="3">
    <source>
        <dbReference type="EMBL" id="QIK76422.1"/>
    </source>
</evidence>
<dbReference type="PROSITE" id="PS50935">
    <property type="entry name" value="SSB"/>
    <property type="match status" value="1"/>
</dbReference>
<organism evidence="3 4">
    <name type="scientific">Nocardioides piscis</name>
    <dbReference type="NCBI Taxonomy" id="2714938"/>
    <lineage>
        <taxon>Bacteria</taxon>
        <taxon>Bacillati</taxon>
        <taxon>Actinomycetota</taxon>
        <taxon>Actinomycetes</taxon>
        <taxon>Propionibacteriales</taxon>
        <taxon>Nocardioidaceae</taxon>
        <taxon>Nocardioides</taxon>
    </lineage>
</organism>
<keyword evidence="4" id="KW-1185">Reference proteome</keyword>
<sequence length="119" mass="13097">MAARAVTRDRVVNVNRLQLVGRLGDPPVESELPSGDVIASFRVIVDRPAGHGSGQRVDTLDCTAWTSRVRKTVRGWQRGDLVEIEGAVRRRFFATPAGRASRFDIEVSSARRVRRAASA</sequence>
<protein>
    <submittedName>
        <fullName evidence="3">Single-stranded DNA-binding protein</fullName>
    </submittedName>
</protein>
<dbReference type="Proteomes" id="UP000502035">
    <property type="component" value="Chromosome"/>
</dbReference>
<evidence type="ECO:0000256" key="2">
    <source>
        <dbReference type="PROSITE-ProRule" id="PRU00252"/>
    </source>
</evidence>
<name>A0A6G7YHY6_9ACTN</name>
<dbReference type="InterPro" id="IPR000424">
    <property type="entry name" value="Primosome_PriB/ssb"/>
</dbReference>
<proteinExistence type="predicted"/>
<dbReference type="SUPFAM" id="SSF50249">
    <property type="entry name" value="Nucleic acid-binding proteins"/>
    <property type="match status" value="1"/>
</dbReference>
<dbReference type="Gene3D" id="2.40.50.140">
    <property type="entry name" value="Nucleic acid-binding proteins"/>
    <property type="match status" value="1"/>
</dbReference>
<dbReference type="InterPro" id="IPR012340">
    <property type="entry name" value="NA-bd_OB-fold"/>
</dbReference>